<dbReference type="InterPro" id="IPR036318">
    <property type="entry name" value="FAD-bd_PCMH-like_sf"/>
</dbReference>
<keyword evidence="13 17" id="KW-0560">Oxidoreductase</keyword>
<evidence type="ECO:0000256" key="16">
    <source>
        <dbReference type="ARBA" id="ARBA00048914"/>
    </source>
</evidence>
<dbReference type="HAMAP" id="MF_00037">
    <property type="entry name" value="MurB"/>
    <property type="match status" value="1"/>
</dbReference>
<keyword evidence="15 17" id="KW-0961">Cell wall biogenesis/degradation</keyword>
<evidence type="ECO:0000256" key="10">
    <source>
        <dbReference type="ARBA" id="ARBA00022857"/>
    </source>
</evidence>
<keyword evidence="12 17" id="KW-0573">Peptidoglycan synthesis</keyword>
<reference evidence="19 20" key="1">
    <citation type="submission" date="2024-10" db="EMBL/GenBank/DDBJ databases">
        <title>The Natural Products Discovery Center: Release of the First 8490 Sequenced Strains for Exploring Actinobacteria Biosynthetic Diversity.</title>
        <authorList>
            <person name="Kalkreuter E."/>
            <person name="Kautsar S.A."/>
            <person name="Yang D."/>
            <person name="Bader C.D."/>
            <person name="Teijaro C.N."/>
            <person name="Fluegel L."/>
            <person name="Davis C.M."/>
            <person name="Simpson J.R."/>
            <person name="Lauterbach L."/>
            <person name="Steele A.D."/>
            <person name="Gui C."/>
            <person name="Meng S."/>
            <person name="Li G."/>
            <person name="Viehrig K."/>
            <person name="Ye F."/>
            <person name="Su P."/>
            <person name="Kiefer A.F."/>
            <person name="Nichols A."/>
            <person name="Cepeda A.J."/>
            <person name="Yan W."/>
            <person name="Fan B."/>
            <person name="Jiang Y."/>
            <person name="Adhikari A."/>
            <person name="Zheng C.-J."/>
            <person name="Schuster L."/>
            <person name="Cowan T.M."/>
            <person name="Smanski M.J."/>
            <person name="Chevrette M.G."/>
            <person name="De Carvalho L.P.S."/>
            <person name="Shen B."/>
        </authorList>
    </citation>
    <scope>NUCLEOTIDE SEQUENCE [LARGE SCALE GENOMIC DNA]</scope>
    <source>
        <strain evidence="19 20">NPDC001281</strain>
    </source>
</reference>
<keyword evidence="20" id="KW-1185">Reference proteome</keyword>
<name>A0ABW6V8D2_MICFU</name>
<dbReference type="NCBIfam" id="NF010478">
    <property type="entry name" value="PRK13903.1"/>
    <property type="match status" value="1"/>
</dbReference>
<dbReference type="InterPro" id="IPR016169">
    <property type="entry name" value="FAD-bd_PCMH_sub2"/>
</dbReference>
<keyword evidence="11 17" id="KW-0133">Cell shape</keyword>
<comment type="similarity">
    <text evidence="5 17">Belongs to the MurB family.</text>
</comment>
<proteinExistence type="inferred from homology"/>
<evidence type="ECO:0000256" key="1">
    <source>
        <dbReference type="ARBA" id="ARBA00001974"/>
    </source>
</evidence>
<evidence type="ECO:0000256" key="11">
    <source>
        <dbReference type="ARBA" id="ARBA00022960"/>
    </source>
</evidence>
<evidence type="ECO:0000256" key="2">
    <source>
        <dbReference type="ARBA" id="ARBA00003921"/>
    </source>
</evidence>
<evidence type="ECO:0000313" key="19">
    <source>
        <dbReference type="EMBL" id="MFF4775576.1"/>
    </source>
</evidence>
<evidence type="ECO:0000256" key="12">
    <source>
        <dbReference type="ARBA" id="ARBA00022984"/>
    </source>
</evidence>
<protein>
    <recommendedName>
        <fullName evidence="17">UDP-N-acetylenolpyruvoylglucosamine reductase</fullName>
        <ecNumber evidence="17">1.3.1.98</ecNumber>
    </recommendedName>
    <alternativeName>
        <fullName evidence="17">UDP-N-acetylmuramate dehydrogenase</fullName>
    </alternativeName>
</protein>
<evidence type="ECO:0000256" key="9">
    <source>
        <dbReference type="ARBA" id="ARBA00022827"/>
    </source>
</evidence>
<keyword evidence="7 17" id="KW-0132">Cell division</keyword>
<evidence type="ECO:0000256" key="13">
    <source>
        <dbReference type="ARBA" id="ARBA00023002"/>
    </source>
</evidence>
<feature type="domain" description="FAD-binding PCMH-type" evidence="18">
    <location>
        <begin position="13"/>
        <end position="184"/>
    </location>
</feature>
<keyword evidence="6 17" id="KW-0963">Cytoplasm</keyword>
<comment type="cofactor">
    <cofactor evidence="1 17">
        <name>FAD</name>
        <dbReference type="ChEBI" id="CHEBI:57692"/>
    </cofactor>
</comment>
<keyword evidence="9 17" id="KW-0274">FAD</keyword>
<comment type="function">
    <text evidence="2 17">Cell wall formation.</text>
</comment>
<gene>
    <name evidence="17" type="primary">murB</name>
    <name evidence="19" type="ORF">ACFY05_22240</name>
</gene>
<dbReference type="EMBL" id="JBIAXI010000013">
    <property type="protein sequence ID" value="MFF4775576.1"/>
    <property type="molecule type" value="Genomic_DNA"/>
</dbReference>
<evidence type="ECO:0000256" key="3">
    <source>
        <dbReference type="ARBA" id="ARBA00004496"/>
    </source>
</evidence>
<dbReference type="Pfam" id="PF02873">
    <property type="entry name" value="MurB_C"/>
    <property type="match status" value="1"/>
</dbReference>
<dbReference type="Gene3D" id="3.30.43.10">
    <property type="entry name" value="Uridine Diphospho-n-acetylenolpyruvylglucosamine Reductase, domain 2"/>
    <property type="match status" value="1"/>
</dbReference>
<evidence type="ECO:0000313" key="20">
    <source>
        <dbReference type="Proteomes" id="UP001602119"/>
    </source>
</evidence>
<dbReference type="GO" id="GO:0008762">
    <property type="term" value="F:UDP-N-acetylmuramate dehydrogenase activity"/>
    <property type="evidence" value="ECO:0007669"/>
    <property type="project" value="UniProtKB-EC"/>
</dbReference>
<dbReference type="Gene3D" id="3.30.465.10">
    <property type="match status" value="1"/>
</dbReference>
<evidence type="ECO:0000256" key="15">
    <source>
        <dbReference type="ARBA" id="ARBA00023316"/>
    </source>
</evidence>
<dbReference type="InterPro" id="IPR003170">
    <property type="entry name" value="MurB"/>
</dbReference>
<dbReference type="InterPro" id="IPR006094">
    <property type="entry name" value="Oxid_FAD_bind_N"/>
</dbReference>
<dbReference type="Pfam" id="PF01565">
    <property type="entry name" value="FAD_binding_4"/>
    <property type="match status" value="1"/>
</dbReference>
<dbReference type="SUPFAM" id="SSF56176">
    <property type="entry name" value="FAD-binding/transporter-associated domain-like"/>
    <property type="match status" value="1"/>
</dbReference>
<dbReference type="PANTHER" id="PTHR21071:SF4">
    <property type="entry name" value="UDP-N-ACETYLENOLPYRUVOYLGLUCOSAMINE REDUCTASE"/>
    <property type="match status" value="1"/>
</dbReference>
<dbReference type="Proteomes" id="UP001602119">
    <property type="component" value="Unassembled WGS sequence"/>
</dbReference>
<evidence type="ECO:0000256" key="6">
    <source>
        <dbReference type="ARBA" id="ARBA00022490"/>
    </source>
</evidence>
<comment type="catalytic activity">
    <reaction evidence="16 17">
        <text>UDP-N-acetyl-alpha-D-muramate + NADP(+) = UDP-N-acetyl-3-O-(1-carboxyvinyl)-alpha-D-glucosamine + NADPH + H(+)</text>
        <dbReference type="Rhea" id="RHEA:12248"/>
        <dbReference type="ChEBI" id="CHEBI:15378"/>
        <dbReference type="ChEBI" id="CHEBI:57783"/>
        <dbReference type="ChEBI" id="CHEBI:58349"/>
        <dbReference type="ChEBI" id="CHEBI:68483"/>
        <dbReference type="ChEBI" id="CHEBI:70757"/>
        <dbReference type="EC" id="1.3.1.98"/>
    </reaction>
</comment>
<dbReference type="Gene3D" id="3.90.78.10">
    <property type="entry name" value="UDP-N-acetylenolpyruvoylglucosamine reductase, C-terminal domain"/>
    <property type="match status" value="1"/>
</dbReference>
<keyword evidence="10 17" id="KW-0521">NADP</keyword>
<accession>A0ABW6V8D2</accession>
<evidence type="ECO:0000259" key="18">
    <source>
        <dbReference type="PROSITE" id="PS51387"/>
    </source>
</evidence>
<dbReference type="InterPro" id="IPR036635">
    <property type="entry name" value="MurB_C_sf"/>
</dbReference>
<keyword evidence="8 17" id="KW-0285">Flavoprotein</keyword>
<dbReference type="EC" id="1.3.1.98" evidence="17"/>
<dbReference type="PROSITE" id="PS51387">
    <property type="entry name" value="FAD_PCMH"/>
    <property type="match status" value="1"/>
</dbReference>
<comment type="subcellular location">
    <subcellularLocation>
        <location evidence="3 17">Cytoplasm</location>
    </subcellularLocation>
</comment>
<sequence>MGEQLSQHTTLRLGGPAQELLTHTDPATWPDLAHAARRHPNPPCTLGGGSNILAADAGYPGLVIRMATTGISARAVGDGAVEVTVQAGEPLQHLVRYTVAEHLSGIEYLAGIPGSVGAAPVQNSGAYGQQIADTLTAVTAHDWRSGQIVHLPATSCGFGYRTSRFKTEPGRWTILAVTLRLTRSRHAAPVTYQHLADTLGVPLGTRPPLAEPVDGVLADRRSRGLLLPIDGPDARQVGSVFLNPPLTPNQAAMVGASGGPLNRHDSTDGRQIVRASAGWLLQQCGHHPGQRLAPGVYCSTRRTLTLVASDGATATAFATALRTLASQVMRQTGIRLRPEPVMVGHHI</sequence>
<dbReference type="InterPro" id="IPR016166">
    <property type="entry name" value="FAD-bd_PCMH"/>
</dbReference>
<feature type="active site" evidence="17">
    <location>
        <position position="161"/>
    </location>
</feature>
<evidence type="ECO:0000256" key="17">
    <source>
        <dbReference type="HAMAP-Rule" id="MF_00037"/>
    </source>
</evidence>
<evidence type="ECO:0000256" key="7">
    <source>
        <dbReference type="ARBA" id="ARBA00022618"/>
    </source>
</evidence>
<feature type="active site" description="Proton donor" evidence="17">
    <location>
        <position position="239"/>
    </location>
</feature>
<evidence type="ECO:0000256" key="4">
    <source>
        <dbReference type="ARBA" id="ARBA00004752"/>
    </source>
</evidence>
<evidence type="ECO:0000256" key="8">
    <source>
        <dbReference type="ARBA" id="ARBA00022630"/>
    </source>
</evidence>
<evidence type="ECO:0000256" key="14">
    <source>
        <dbReference type="ARBA" id="ARBA00023306"/>
    </source>
</evidence>
<feature type="active site" evidence="17">
    <location>
        <position position="339"/>
    </location>
</feature>
<evidence type="ECO:0000256" key="5">
    <source>
        <dbReference type="ARBA" id="ARBA00010485"/>
    </source>
</evidence>
<organism evidence="19 20">
    <name type="scientific">Microtetraspora fusca</name>
    <dbReference type="NCBI Taxonomy" id="1997"/>
    <lineage>
        <taxon>Bacteria</taxon>
        <taxon>Bacillati</taxon>
        <taxon>Actinomycetota</taxon>
        <taxon>Actinomycetes</taxon>
        <taxon>Streptosporangiales</taxon>
        <taxon>Streptosporangiaceae</taxon>
        <taxon>Microtetraspora</taxon>
    </lineage>
</organism>
<dbReference type="SUPFAM" id="SSF56194">
    <property type="entry name" value="Uridine diphospho-N-Acetylenolpyruvylglucosamine reductase, MurB, C-terminal domain"/>
    <property type="match status" value="1"/>
</dbReference>
<dbReference type="InterPro" id="IPR011601">
    <property type="entry name" value="MurB_C"/>
</dbReference>
<dbReference type="RefSeq" id="WP_387343795.1">
    <property type="nucleotide sequence ID" value="NZ_JBIAXI010000013.1"/>
</dbReference>
<dbReference type="InterPro" id="IPR016167">
    <property type="entry name" value="FAD-bd_PCMH_sub1"/>
</dbReference>
<comment type="caution">
    <text evidence="19">The sequence shown here is derived from an EMBL/GenBank/DDBJ whole genome shotgun (WGS) entry which is preliminary data.</text>
</comment>
<dbReference type="PANTHER" id="PTHR21071">
    <property type="entry name" value="UDP-N-ACETYLENOLPYRUVOYLGLUCOSAMINE REDUCTASE"/>
    <property type="match status" value="1"/>
</dbReference>
<keyword evidence="14 17" id="KW-0131">Cell cycle</keyword>
<comment type="pathway">
    <text evidence="4 17">Cell wall biogenesis; peptidoglycan biosynthesis.</text>
</comment>